<sequence length="306" mass="34554">MNELLSPEKVAEIVDAHYPLGKPVFCKLIRRGFNDHYLVHLEGGRFVFRVYLNGKYYIESFEDYAFELELLDHLHRDNVPVAHALSLVNGERLGRVGTKQGERAFALFSYVPGVEADRESLTLEQSFRLGKTMAEMHLSLNRFRSRKGRYRLDLTYLVEEPLRLISAEIGKNSSGLASQEEQAALAEVVEGLGPIDDLVATVEQIDCSGDEFGLIHADMNLGNVRFQGDEPWLYDFDHCGFGWRAYDVSICRLLPAPQGEAMLHGYESVRTLSASERGCLATFSTLRRLWNVGDMMATESLRGEAR</sequence>
<comment type="caution">
    <text evidence="3">The sequence shown here is derived from an EMBL/GenBank/DDBJ whole genome shotgun (WGS) entry which is preliminary data.</text>
</comment>
<dbReference type="Pfam" id="PF01636">
    <property type="entry name" value="APH"/>
    <property type="match status" value="1"/>
</dbReference>
<dbReference type="InterPro" id="IPR011009">
    <property type="entry name" value="Kinase-like_dom_sf"/>
</dbReference>
<dbReference type="PANTHER" id="PTHR21064">
    <property type="entry name" value="AMINOGLYCOSIDE PHOSPHOTRANSFERASE DOMAIN-CONTAINING PROTEIN-RELATED"/>
    <property type="match status" value="1"/>
</dbReference>
<dbReference type="EMBL" id="JAWIIJ010000020">
    <property type="protein sequence ID" value="MDV2080863.1"/>
    <property type="molecule type" value="Genomic_DNA"/>
</dbReference>
<dbReference type="Gene3D" id="3.30.200.20">
    <property type="entry name" value="Phosphorylase Kinase, domain 1"/>
    <property type="match status" value="1"/>
</dbReference>
<protein>
    <submittedName>
        <fullName evidence="3">Phosphotransferase</fullName>
    </submittedName>
</protein>
<dbReference type="Proteomes" id="UP001269819">
    <property type="component" value="Unassembled WGS sequence"/>
</dbReference>
<comment type="similarity">
    <text evidence="1">Belongs to the pseudomonas-type ThrB family.</text>
</comment>
<dbReference type="RefSeq" id="WP_316975213.1">
    <property type="nucleotide sequence ID" value="NZ_JAWIIJ010000020.1"/>
</dbReference>
<reference evidence="3 4" key="1">
    <citation type="submission" date="2023-10" db="EMBL/GenBank/DDBJ databases">
        <title>Characteristics and mechanism of a salt-tolerant marine origin heterotrophic nitrifying- aerobic denitrifying bacteria Marinobacter xestospongiae HN1.</title>
        <authorList>
            <person name="Qi R."/>
        </authorList>
    </citation>
    <scope>NUCLEOTIDE SEQUENCE [LARGE SCALE GENOMIC DNA]</scope>
    <source>
        <strain evidence="3 4">HN1</strain>
    </source>
</reference>
<dbReference type="Gene3D" id="3.90.1200.10">
    <property type="match status" value="1"/>
</dbReference>
<name>A0ABU3W2T5_9GAMM</name>
<evidence type="ECO:0000256" key="1">
    <source>
        <dbReference type="ARBA" id="ARBA00038240"/>
    </source>
</evidence>
<dbReference type="InterPro" id="IPR002575">
    <property type="entry name" value="Aminoglycoside_PTrfase"/>
</dbReference>
<feature type="domain" description="Aminoglycoside phosphotransferase" evidence="2">
    <location>
        <begin position="32"/>
        <end position="267"/>
    </location>
</feature>
<dbReference type="PANTHER" id="PTHR21064:SF6">
    <property type="entry name" value="AMINOGLYCOSIDE PHOSPHOTRANSFERASE DOMAIN-CONTAINING PROTEIN"/>
    <property type="match status" value="1"/>
</dbReference>
<dbReference type="SUPFAM" id="SSF56112">
    <property type="entry name" value="Protein kinase-like (PK-like)"/>
    <property type="match status" value="1"/>
</dbReference>
<organism evidence="3 4">
    <name type="scientific">Marinobacter xestospongiae</name>
    <dbReference type="NCBI Taxonomy" id="994319"/>
    <lineage>
        <taxon>Bacteria</taxon>
        <taxon>Pseudomonadati</taxon>
        <taxon>Pseudomonadota</taxon>
        <taxon>Gammaproteobacteria</taxon>
        <taxon>Pseudomonadales</taxon>
        <taxon>Marinobacteraceae</taxon>
        <taxon>Marinobacter</taxon>
    </lineage>
</organism>
<dbReference type="InterPro" id="IPR050249">
    <property type="entry name" value="Pseudomonas-type_ThrB"/>
</dbReference>
<keyword evidence="4" id="KW-1185">Reference proteome</keyword>
<evidence type="ECO:0000259" key="2">
    <source>
        <dbReference type="Pfam" id="PF01636"/>
    </source>
</evidence>
<gene>
    <name evidence="3" type="ORF">RYS15_19420</name>
</gene>
<proteinExistence type="inferred from homology"/>
<evidence type="ECO:0000313" key="3">
    <source>
        <dbReference type="EMBL" id="MDV2080863.1"/>
    </source>
</evidence>
<accession>A0ABU3W2T5</accession>
<evidence type="ECO:0000313" key="4">
    <source>
        <dbReference type="Proteomes" id="UP001269819"/>
    </source>
</evidence>